<comment type="caution">
    <text evidence="1">The sequence shown here is derived from an EMBL/GenBank/DDBJ whole genome shotgun (WGS) entry which is preliminary data.</text>
</comment>
<evidence type="ECO:0000313" key="2">
    <source>
        <dbReference type="Proteomes" id="UP000233469"/>
    </source>
</evidence>
<organism evidence="1 2">
    <name type="scientific">Rhizophagus irregularis</name>
    <dbReference type="NCBI Taxonomy" id="588596"/>
    <lineage>
        <taxon>Eukaryota</taxon>
        <taxon>Fungi</taxon>
        <taxon>Fungi incertae sedis</taxon>
        <taxon>Mucoromycota</taxon>
        <taxon>Glomeromycotina</taxon>
        <taxon>Glomeromycetes</taxon>
        <taxon>Glomerales</taxon>
        <taxon>Glomeraceae</taxon>
        <taxon>Rhizophagus</taxon>
    </lineage>
</organism>
<sequence>MYNDELAGWINEVKQHIKYYEYEHFSNIKVIGAGAFGKSHHFFYGPEGCDYMGG</sequence>
<dbReference type="Proteomes" id="UP000233469">
    <property type="component" value="Unassembled WGS sequence"/>
</dbReference>
<reference evidence="1 2" key="2">
    <citation type="submission" date="2017-10" db="EMBL/GenBank/DDBJ databases">
        <title>Extensive intraspecific genome diversity in a model arbuscular mycorrhizal fungus.</title>
        <authorList>
            <person name="Chen E.C.H."/>
            <person name="Morin E."/>
            <person name="Baudet D."/>
            <person name="Noel J."/>
            <person name="Ndikumana S."/>
            <person name="Charron P."/>
            <person name="St-Onge C."/>
            <person name="Giorgi J."/>
            <person name="Grigoriev I.V."/>
            <person name="Roux C."/>
            <person name="Martin F.M."/>
            <person name="Corradi N."/>
        </authorList>
    </citation>
    <scope>NUCLEOTIDE SEQUENCE [LARGE SCALE GENOMIC DNA]</scope>
    <source>
        <strain evidence="1 2">C2</strain>
    </source>
</reference>
<reference evidence="1 2" key="1">
    <citation type="submission" date="2016-04" db="EMBL/GenBank/DDBJ databases">
        <title>Genome analyses suggest a sexual origin of heterokaryosis in a supposedly ancient asexual fungus.</title>
        <authorList>
            <person name="Ropars J."/>
            <person name="Sedzielewska K."/>
            <person name="Noel J."/>
            <person name="Charron P."/>
            <person name="Farinelli L."/>
            <person name="Marton T."/>
            <person name="Kruger M."/>
            <person name="Pelin A."/>
            <person name="Brachmann A."/>
            <person name="Corradi N."/>
        </authorList>
    </citation>
    <scope>NUCLEOTIDE SEQUENCE [LARGE SCALE GENOMIC DNA]</scope>
    <source>
        <strain evidence="1 2">C2</strain>
    </source>
</reference>
<accession>A0A2N1M3V0</accession>
<name>A0A2N1M3V0_9GLOM</name>
<dbReference type="AlphaFoldDB" id="A0A2N1M3V0"/>
<gene>
    <name evidence="1" type="ORF">RhiirC2_858654</name>
</gene>
<evidence type="ECO:0000313" key="1">
    <source>
        <dbReference type="EMBL" id="PKK56314.1"/>
    </source>
</evidence>
<proteinExistence type="predicted"/>
<protein>
    <submittedName>
        <fullName evidence="1">Uncharacterized protein</fullName>
    </submittedName>
</protein>
<dbReference type="EMBL" id="LLXL01005830">
    <property type="protein sequence ID" value="PKK56314.1"/>
    <property type="molecule type" value="Genomic_DNA"/>
</dbReference>